<feature type="transmembrane region" description="Helical" evidence="2">
    <location>
        <begin position="102"/>
        <end position="122"/>
    </location>
</feature>
<sequence>MRSKLTPRKLLPLVHSISFATLAFILINLHMFDSQFDDGSSLRSIKLLIMKMGKLSKKKGGREVAVIAHKPSGIAIRNMRTGDGAGTNRCCDILKYQLTQKMVTIIACAVHIIFTFVVFIYLSVSASLAAVILFPIAIVAYVTFFLGMKLENAKLFIPLLIYLVRITQADTNGTHDSHNANSKNDIHISAIDSRLNYPAAIVLLSLDLCISLLLSWPIFVYYRFLRSEAMKQSEVANEPAFLRQTAYYTSTRNVADSIHSAERIQRADPAALYDTVPFDGDPQPRSPSHIMNLSSEIDRSGTSQSTARTQYSGDFSESELEPHQPYSERAIN</sequence>
<proteinExistence type="predicted"/>
<keyword evidence="2" id="KW-0472">Membrane</keyword>
<name>A0A0M3IAW0_ASCLU</name>
<keyword evidence="2" id="KW-0812">Transmembrane</keyword>
<accession>A0A0M3IAW0</accession>
<dbReference type="AlphaFoldDB" id="A0A0M3IAW0"/>
<feature type="transmembrane region" description="Helical" evidence="2">
    <location>
        <begin position="199"/>
        <end position="222"/>
    </location>
</feature>
<dbReference type="WBParaSite" id="ALUE_0001476501-mRNA-1">
    <property type="protein sequence ID" value="ALUE_0001476501-mRNA-1"/>
    <property type="gene ID" value="ALUE_0001476501"/>
</dbReference>
<evidence type="ECO:0000313" key="3">
    <source>
        <dbReference type="Proteomes" id="UP000036681"/>
    </source>
</evidence>
<evidence type="ECO:0000256" key="2">
    <source>
        <dbReference type="SAM" id="Phobius"/>
    </source>
</evidence>
<evidence type="ECO:0000313" key="4">
    <source>
        <dbReference type="WBParaSite" id="ALUE_0001476501-mRNA-1"/>
    </source>
</evidence>
<feature type="transmembrane region" description="Helical" evidence="2">
    <location>
        <begin position="12"/>
        <end position="32"/>
    </location>
</feature>
<organism evidence="3 4">
    <name type="scientific">Ascaris lumbricoides</name>
    <name type="common">Giant roundworm</name>
    <dbReference type="NCBI Taxonomy" id="6252"/>
    <lineage>
        <taxon>Eukaryota</taxon>
        <taxon>Metazoa</taxon>
        <taxon>Ecdysozoa</taxon>
        <taxon>Nematoda</taxon>
        <taxon>Chromadorea</taxon>
        <taxon>Rhabditida</taxon>
        <taxon>Spirurina</taxon>
        <taxon>Ascaridomorpha</taxon>
        <taxon>Ascaridoidea</taxon>
        <taxon>Ascarididae</taxon>
        <taxon>Ascaris</taxon>
    </lineage>
</organism>
<protein>
    <submittedName>
        <fullName evidence="4">DUF1218 domain-containing protein</fullName>
    </submittedName>
</protein>
<dbReference type="Proteomes" id="UP000036681">
    <property type="component" value="Unplaced"/>
</dbReference>
<feature type="compositionally biased region" description="Polar residues" evidence="1">
    <location>
        <begin position="289"/>
        <end position="315"/>
    </location>
</feature>
<keyword evidence="2" id="KW-1133">Transmembrane helix</keyword>
<evidence type="ECO:0000256" key="1">
    <source>
        <dbReference type="SAM" id="MobiDB-lite"/>
    </source>
</evidence>
<reference evidence="4" key="1">
    <citation type="submission" date="2017-02" db="UniProtKB">
        <authorList>
            <consortium name="WormBaseParasite"/>
        </authorList>
    </citation>
    <scope>IDENTIFICATION</scope>
</reference>
<keyword evidence="3" id="KW-1185">Reference proteome</keyword>
<feature type="transmembrane region" description="Helical" evidence="2">
    <location>
        <begin position="129"/>
        <end position="148"/>
    </location>
</feature>
<feature type="region of interest" description="Disordered" evidence="1">
    <location>
        <begin position="273"/>
        <end position="332"/>
    </location>
</feature>